<dbReference type="Gene3D" id="3.40.50.300">
    <property type="entry name" value="P-loop containing nucleotide triphosphate hydrolases"/>
    <property type="match status" value="1"/>
</dbReference>
<comment type="similarity">
    <text evidence="1">Belongs to the CpcE/RpcE/PecE family.</text>
</comment>
<evidence type="ECO:0000256" key="3">
    <source>
        <dbReference type="ARBA" id="ARBA00022738"/>
    </source>
</evidence>
<dbReference type="SUPFAM" id="SSF52540">
    <property type="entry name" value="P-loop containing nucleoside triphosphate hydrolases"/>
    <property type="match status" value="1"/>
</dbReference>
<reference evidence="8 9" key="1">
    <citation type="submission" date="2018-06" db="EMBL/GenBank/DDBJ databases">
        <title>Comparative genomics of Brasilonema spp. strains.</title>
        <authorList>
            <person name="Alvarenga D.O."/>
            <person name="Fiore M.F."/>
            <person name="Varani A.M."/>
        </authorList>
    </citation>
    <scope>NUCLEOTIDE SEQUENCE [LARGE SCALE GENOMIC DNA]</scope>
    <source>
        <strain evidence="8 9">CENA114</strain>
    </source>
</reference>
<feature type="domain" description="NACHT" evidence="7">
    <location>
        <begin position="132"/>
        <end position="224"/>
    </location>
</feature>
<proteinExistence type="inferred from homology"/>
<accession>A0A856MHN2</accession>
<evidence type="ECO:0000256" key="4">
    <source>
        <dbReference type="ARBA" id="ARBA00023239"/>
    </source>
</evidence>
<evidence type="ECO:0000259" key="7">
    <source>
        <dbReference type="PROSITE" id="PS50837"/>
    </source>
</evidence>
<keyword evidence="6" id="KW-1133">Transmembrane helix</keyword>
<keyword evidence="9" id="KW-1185">Reference proteome</keyword>
<protein>
    <recommendedName>
        <fullName evidence="7">NACHT domain-containing protein</fullName>
    </recommendedName>
</protein>
<dbReference type="PROSITE" id="PS50837">
    <property type="entry name" value="NACHT"/>
    <property type="match status" value="1"/>
</dbReference>
<dbReference type="Pfam" id="PF13646">
    <property type="entry name" value="HEAT_2"/>
    <property type="match status" value="1"/>
</dbReference>
<name>A0A856MHN2_9CYAN</name>
<feature type="compositionally biased region" description="Basic and acidic residues" evidence="5">
    <location>
        <begin position="306"/>
        <end position="342"/>
    </location>
</feature>
<gene>
    <name evidence="8" type="ORF">DP114_15635</name>
</gene>
<dbReference type="InterPro" id="IPR004155">
    <property type="entry name" value="PBS_lyase_HEAT"/>
</dbReference>
<dbReference type="Proteomes" id="UP000503129">
    <property type="component" value="Chromosome"/>
</dbReference>
<dbReference type="InterPro" id="IPR007111">
    <property type="entry name" value="NACHT_NTPase"/>
</dbReference>
<dbReference type="InterPro" id="IPR003593">
    <property type="entry name" value="AAA+_ATPase"/>
</dbReference>
<dbReference type="Pfam" id="PF22730">
    <property type="entry name" value="NCC-H"/>
    <property type="match status" value="1"/>
</dbReference>
<dbReference type="InterPro" id="IPR027417">
    <property type="entry name" value="P-loop_NTPase"/>
</dbReference>
<sequence>MPEDAGKFAEKIGVYAQNSIVNIHNQNIGVSDDSGATPINWHEICRQLLESQRRLTSNPLMQDESAKLQREQIYVPLALVQRTKPEKRDKDDVSPEEGTRLYEPQYEEKQRFEHEAFLTQILEKAEGKTKGKHIALIGEAGAGKTTLLQSIAFWVLEKNLGFSIWISLADLGRSGTLTDLQSYLFNNWLSFAVPPTQLTQAKEELTTQIQQGRVWLLLDGVDEVAVFGVQTLQAIAQQLTGWIAQSRVVLTCRLNVWQADYNALETFETYRLLDFDYPKQVHEFIDNWFGNLTSQRNLTPQPPLLIKERGSDKSEGRGSDKSEERGSDKSEERKSKAERLKAELDNAERGRLRDLVQNPLRLTLLCSIWQSEEGNLPQTKAGLYQQFVQQIYTWKKNRFPISTEEQQKLNNALGRLALRDIQEGGSRFRLLESFIKEQLDDPDDEKSSFYKALQLGWLNHVGIAAESQSQEKVYAFFHATFEEYFAALTIDDWDFFLPREHKNKPVKDKDTGKPKPYQIFEPQWKEVILLWLGRENLDLESQKKEEFIKALVEFNDGCGQFYQYRAYFLAAMGIVEFGDCSKADDIVEQIVKWGFGYFNTQTKQWQTFADPVEEGANTALQQTHRAKAIAALVKLINTSQDEDTRRDAAYSLGKIAVGNESAIAALVKLIDTSQDEYTRWLVADSLGKIAVGNESAIAALVKLIDTSQDEFTRRQAAESLEKILTTDQMAKVVTALRDNSKPNKERYKVIWHCAQNMSYSDFYQAWHPRSNMKSAMRSAQYRWWQVALYLFLGLCIFALVRFTVSPSVNNPANIQRQQ</sequence>
<dbReference type="PANTHER" id="PTHR46844">
    <property type="entry name" value="SLR5058 PROTEIN"/>
    <property type="match status" value="1"/>
</dbReference>
<dbReference type="GO" id="GO:0030089">
    <property type="term" value="C:phycobilisome"/>
    <property type="evidence" value="ECO:0007669"/>
    <property type="project" value="UniProtKB-KW"/>
</dbReference>
<dbReference type="SUPFAM" id="SSF48371">
    <property type="entry name" value="ARM repeat"/>
    <property type="match status" value="2"/>
</dbReference>
<evidence type="ECO:0000256" key="2">
    <source>
        <dbReference type="ARBA" id="ARBA00022549"/>
    </source>
</evidence>
<keyword evidence="2" id="KW-0042">Antenna complex</keyword>
<dbReference type="InterPro" id="IPR016024">
    <property type="entry name" value="ARM-type_fold"/>
</dbReference>
<dbReference type="AlphaFoldDB" id="A0A856MHN2"/>
<dbReference type="KEGG" id="bsen:DP114_15635"/>
<feature type="region of interest" description="Disordered" evidence="5">
    <location>
        <begin position="299"/>
        <end position="342"/>
    </location>
</feature>
<evidence type="ECO:0000313" key="8">
    <source>
        <dbReference type="EMBL" id="QDL09141.1"/>
    </source>
</evidence>
<evidence type="ECO:0000256" key="1">
    <source>
        <dbReference type="ARBA" id="ARBA00009299"/>
    </source>
</evidence>
<dbReference type="EMBL" id="CP030118">
    <property type="protein sequence ID" value="QDL09141.1"/>
    <property type="molecule type" value="Genomic_DNA"/>
</dbReference>
<keyword evidence="3" id="KW-0605">Phycobilisome</keyword>
<dbReference type="SMART" id="SM00382">
    <property type="entry name" value="AAA"/>
    <property type="match status" value="1"/>
</dbReference>
<dbReference type="PANTHER" id="PTHR46844:SF1">
    <property type="entry name" value="SLR5058 PROTEIN"/>
    <property type="match status" value="1"/>
</dbReference>
<keyword evidence="6" id="KW-0472">Membrane</keyword>
<evidence type="ECO:0000256" key="6">
    <source>
        <dbReference type="SAM" id="Phobius"/>
    </source>
</evidence>
<keyword evidence="4" id="KW-0456">Lyase</keyword>
<dbReference type="Gene3D" id="1.25.10.10">
    <property type="entry name" value="Leucine-rich Repeat Variant"/>
    <property type="match status" value="1"/>
</dbReference>
<dbReference type="SMART" id="SM00567">
    <property type="entry name" value="EZ_HEAT"/>
    <property type="match status" value="3"/>
</dbReference>
<evidence type="ECO:0000256" key="5">
    <source>
        <dbReference type="SAM" id="MobiDB-lite"/>
    </source>
</evidence>
<organism evidence="8 9">
    <name type="scientific">Brasilonema sennae CENA114</name>
    <dbReference type="NCBI Taxonomy" id="415709"/>
    <lineage>
        <taxon>Bacteria</taxon>
        <taxon>Bacillati</taxon>
        <taxon>Cyanobacteriota</taxon>
        <taxon>Cyanophyceae</taxon>
        <taxon>Nostocales</taxon>
        <taxon>Scytonemataceae</taxon>
        <taxon>Brasilonema</taxon>
        <taxon>Bromeliae group (in: Brasilonema)</taxon>
    </lineage>
</organism>
<dbReference type="InterPro" id="IPR054570">
    <property type="entry name" value="NCC-H_dom"/>
</dbReference>
<feature type="transmembrane region" description="Helical" evidence="6">
    <location>
        <begin position="783"/>
        <end position="804"/>
    </location>
</feature>
<dbReference type="RefSeq" id="WP_172195221.1">
    <property type="nucleotide sequence ID" value="NZ_CAWOXK010000001.1"/>
</dbReference>
<dbReference type="Pfam" id="PF05729">
    <property type="entry name" value="NACHT"/>
    <property type="match status" value="1"/>
</dbReference>
<evidence type="ECO:0000313" key="9">
    <source>
        <dbReference type="Proteomes" id="UP000503129"/>
    </source>
</evidence>
<keyword evidence="6" id="KW-0812">Transmembrane</keyword>
<dbReference type="GO" id="GO:0016829">
    <property type="term" value="F:lyase activity"/>
    <property type="evidence" value="ECO:0007669"/>
    <property type="project" value="UniProtKB-KW"/>
</dbReference>
<dbReference type="InterPro" id="IPR011989">
    <property type="entry name" value="ARM-like"/>
</dbReference>